<dbReference type="OrthoDB" id="5187906at2"/>
<proteinExistence type="predicted"/>
<comment type="caution">
    <text evidence="1">The sequence shown here is derived from an EMBL/GenBank/DDBJ whole genome shotgun (WGS) entry which is preliminary data.</text>
</comment>
<dbReference type="EMBL" id="SSMC01000001">
    <property type="protein sequence ID" value="THD69690.1"/>
    <property type="molecule type" value="Genomic_DNA"/>
</dbReference>
<keyword evidence="2" id="KW-1185">Reference proteome</keyword>
<dbReference type="Proteomes" id="UP000305939">
    <property type="component" value="Unassembled WGS sequence"/>
</dbReference>
<name>A0A4S3M472_9FLAO</name>
<evidence type="ECO:0000313" key="1">
    <source>
        <dbReference type="EMBL" id="THD69690.1"/>
    </source>
</evidence>
<protein>
    <recommendedName>
        <fullName evidence="3">DUF2116 family Zn-ribbon domain-containing protein</fullName>
    </recommendedName>
</protein>
<dbReference type="RefSeq" id="WP_136335180.1">
    <property type="nucleotide sequence ID" value="NZ_QXMP01000002.1"/>
</dbReference>
<dbReference type="AlphaFoldDB" id="A0A4S3M472"/>
<evidence type="ECO:0008006" key="3">
    <source>
        <dbReference type="Google" id="ProtNLM"/>
    </source>
</evidence>
<gene>
    <name evidence="1" type="ORF">E7Z59_05020</name>
</gene>
<organism evidence="1 2">
    <name type="scientific">Robertkochia marina</name>
    <dbReference type="NCBI Taxonomy" id="1227945"/>
    <lineage>
        <taxon>Bacteria</taxon>
        <taxon>Pseudomonadati</taxon>
        <taxon>Bacteroidota</taxon>
        <taxon>Flavobacteriia</taxon>
        <taxon>Flavobacteriales</taxon>
        <taxon>Flavobacteriaceae</taxon>
        <taxon>Robertkochia</taxon>
    </lineage>
</organism>
<sequence>MEKSCLECGEKLLGRADKKYCNDHCRNAYNNKRNKESNQLIRTVNNRLRKNYRILQDLNPEGKTTASRKKMADRGFDFSFITHTYTTKKGSTYYFVYDLGYLPLDNDYFMLVKRTA</sequence>
<accession>A0A4S3M472</accession>
<reference evidence="1 2" key="1">
    <citation type="submission" date="2019-04" db="EMBL/GenBank/DDBJ databases">
        <title>Draft genome sequence of Robertkochia marina CC-AMO-30D.</title>
        <authorList>
            <person name="Hameed A."/>
            <person name="Lin S.-Y."/>
            <person name="Shahina M."/>
            <person name="Lai W.-A."/>
            <person name="Young C.-C."/>
        </authorList>
    </citation>
    <scope>NUCLEOTIDE SEQUENCE [LARGE SCALE GENOMIC DNA]</scope>
    <source>
        <strain evidence="1 2">CC-AMO-30D</strain>
    </source>
</reference>
<evidence type="ECO:0000313" key="2">
    <source>
        <dbReference type="Proteomes" id="UP000305939"/>
    </source>
</evidence>